<evidence type="ECO:0000313" key="2">
    <source>
        <dbReference type="Proteomes" id="UP000519859"/>
    </source>
</evidence>
<accession>A0A6D0EFH5</accession>
<dbReference type="EMBL" id="AASDFP010000038">
    <property type="protein sequence ID" value="EFB2193973.1"/>
    <property type="molecule type" value="Genomic_DNA"/>
</dbReference>
<comment type="caution">
    <text evidence="1">The sequence shown here is derived from an EMBL/GenBank/DDBJ whole genome shotgun (WGS) entry which is preliminary data.</text>
</comment>
<name>A0A6D0EFH5_ECOLX</name>
<dbReference type="AlphaFoldDB" id="A0A6D0EFH5"/>
<sequence>MPSGVFTNPDLLEYWNLTRGGNKTKLTVTELLSLGIHVRCFDILPTSIDPIFFNDGLKDLSIGGKNYVSYPDLITDSLPSFSEEKQIVNGSVSFTVSNVNQSIYILATGGAFRDAKVNIYLTILNPANGEVLVHDLMFSGFMDFVETSISPLDGKNELKINLNSVYKALDVQMRTLAANSIYQSYFPGDNYTSLLGTVNSGQTWRYK</sequence>
<reference evidence="1 2" key="1">
    <citation type="submission" date="2019-06" db="EMBL/GenBank/DDBJ databases">
        <authorList>
            <consortium name="NARMS: The National Antimicrobial Resistance Monitoring System"/>
        </authorList>
    </citation>
    <scope>NUCLEOTIDE SEQUENCE [LARGE SCALE GENOMIC DNA]</scope>
    <source>
        <strain evidence="1 2">FSIS11921886</strain>
    </source>
</reference>
<dbReference type="Proteomes" id="UP000519859">
    <property type="component" value="Unassembled WGS sequence"/>
</dbReference>
<protein>
    <submittedName>
        <fullName evidence="1">DUF2163 domain-containing protein</fullName>
    </submittedName>
</protein>
<organism evidence="1 2">
    <name type="scientific">Escherichia coli</name>
    <dbReference type="NCBI Taxonomy" id="562"/>
    <lineage>
        <taxon>Bacteria</taxon>
        <taxon>Pseudomonadati</taxon>
        <taxon>Pseudomonadota</taxon>
        <taxon>Gammaproteobacteria</taxon>
        <taxon>Enterobacterales</taxon>
        <taxon>Enterobacteriaceae</taxon>
        <taxon>Escherichia</taxon>
    </lineage>
</organism>
<gene>
    <name evidence="1" type="ORF">FIJ20_17425</name>
</gene>
<evidence type="ECO:0000313" key="1">
    <source>
        <dbReference type="EMBL" id="EFB2193973.1"/>
    </source>
</evidence>
<proteinExistence type="predicted"/>